<proteinExistence type="inferred from homology"/>
<organism evidence="10 11">
    <name type="scientific">Physocladia obscura</name>
    <dbReference type="NCBI Taxonomy" id="109957"/>
    <lineage>
        <taxon>Eukaryota</taxon>
        <taxon>Fungi</taxon>
        <taxon>Fungi incertae sedis</taxon>
        <taxon>Chytridiomycota</taxon>
        <taxon>Chytridiomycota incertae sedis</taxon>
        <taxon>Chytridiomycetes</taxon>
        <taxon>Chytridiales</taxon>
        <taxon>Chytriomycetaceae</taxon>
        <taxon>Physocladia</taxon>
    </lineage>
</organism>
<reference evidence="10" key="1">
    <citation type="submission" date="2020-05" db="EMBL/GenBank/DDBJ databases">
        <title>Phylogenomic resolution of chytrid fungi.</title>
        <authorList>
            <person name="Stajich J.E."/>
            <person name="Amses K."/>
            <person name="Simmons R."/>
            <person name="Seto K."/>
            <person name="Myers J."/>
            <person name="Bonds A."/>
            <person name="Quandt C.A."/>
            <person name="Barry K."/>
            <person name="Liu P."/>
            <person name="Grigoriev I."/>
            <person name="Longcore J.E."/>
            <person name="James T.Y."/>
        </authorList>
    </citation>
    <scope>NUCLEOTIDE SEQUENCE</scope>
    <source>
        <strain evidence="10">JEL0513</strain>
    </source>
</reference>
<dbReference type="Pfam" id="PF10294">
    <property type="entry name" value="Methyltransf_16"/>
    <property type="match status" value="1"/>
</dbReference>
<comment type="caution">
    <text evidence="10">The sequence shown here is derived from an EMBL/GenBank/DDBJ whole genome shotgun (WGS) entry which is preliminary data.</text>
</comment>
<keyword evidence="4" id="KW-0963">Cytoplasm</keyword>
<evidence type="ECO:0000256" key="6">
    <source>
        <dbReference type="ARBA" id="ARBA00022679"/>
    </source>
</evidence>
<keyword evidence="6" id="KW-0808">Transferase</keyword>
<comment type="subcellular location">
    <subcellularLocation>
        <location evidence="2">Cytoplasm</location>
    </subcellularLocation>
    <subcellularLocation>
        <location evidence="1">Nucleus</location>
    </subcellularLocation>
</comment>
<evidence type="ECO:0000256" key="9">
    <source>
        <dbReference type="ARBA" id="ARBA00038126"/>
    </source>
</evidence>
<keyword evidence="8" id="KW-0539">Nucleus</keyword>
<dbReference type="SUPFAM" id="SSF53335">
    <property type="entry name" value="S-adenosyl-L-methionine-dependent methyltransferases"/>
    <property type="match status" value="1"/>
</dbReference>
<dbReference type="AlphaFoldDB" id="A0AAD5XCT9"/>
<comment type="similarity">
    <text evidence="9">Belongs to the methyltransferase superfamily. METTL18 family.</text>
</comment>
<evidence type="ECO:0000256" key="1">
    <source>
        <dbReference type="ARBA" id="ARBA00004123"/>
    </source>
</evidence>
<keyword evidence="7" id="KW-0949">S-adenosyl-L-methionine</keyword>
<evidence type="ECO:0000256" key="4">
    <source>
        <dbReference type="ARBA" id="ARBA00022490"/>
    </source>
</evidence>
<dbReference type="GO" id="GO:0005737">
    <property type="term" value="C:cytoplasm"/>
    <property type="evidence" value="ECO:0007669"/>
    <property type="project" value="UniProtKB-SubCell"/>
</dbReference>
<dbReference type="Proteomes" id="UP001211907">
    <property type="component" value="Unassembled WGS sequence"/>
</dbReference>
<protein>
    <recommendedName>
        <fullName evidence="3">protein-histidine N-methyltransferase</fullName>
        <ecNumber evidence="3">2.1.1.85</ecNumber>
    </recommendedName>
</protein>
<keyword evidence="11" id="KW-1185">Reference proteome</keyword>
<keyword evidence="5" id="KW-0489">Methyltransferase</keyword>
<accession>A0AAD5XCT9</accession>
<evidence type="ECO:0000256" key="8">
    <source>
        <dbReference type="ARBA" id="ARBA00023242"/>
    </source>
</evidence>
<gene>
    <name evidence="10" type="ORF">HK100_006119</name>
</gene>
<dbReference type="InterPro" id="IPR029063">
    <property type="entry name" value="SAM-dependent_MTases_sf"/>
</dbReference>
<dbReference type="PANTHER" id="PTHR14614:SF39">
    <property type="entry name" value="HISTIDINE PROTEIN METHYLTRANSFERASE 1 HOMOLOG"/>
    <property type="match status" value="1"/>
</dbReference>
<dbReference type="GO" id="GO:0005634">
    <property type="term" value="C:nucleus"/>
    <property type="evidence" value="ECO:0007669"/>
    <property type="project" value="UniProtKB-SubCell"/>
</dbReference>
<evidence type="ECO:0000256" key="5">
    <source>
        <dbReference type="ARBA" id="ARBA00022603"/>
    </source>
</evidence>
<evidence type="ECO:0000256" key="2">
    <source>
        <dbReference type="ARBA" id="ARBA00004496"/>
    </source>
</evidence>
<dbReference type="PANTHER" id="PTHR14614">
    <property type="entry name" value="HEPATOCELLULAR CARCINOMA-ASSOCIATED ANTIGEN"/>
    <property type="match status" value="1"/>
</dbReference>
<evidence type="ECO:0000313" key="10">
    <source>
        <dbReference type="EMBL" id="KAJ3094492.1"/>
    </source>
</evidence>
<dbReference type="InterPro" id="IPR019410">
    <property type="entry name" value="Methyltransf_16"/>
</dbReference>
<dbReference type="GO" id="GO:0032259">
    <property type="term" value="P:methylation"/>
    <property type="evidence" value="ECO:0007669"/>
    <property type="project" value="UniProtKB-KW"/>
</dbReference>
<sequence>MGECILLNNKSILYRRCLADVKLMAAGKEDEYIAKDSQWLDQVMLENTDLIDGVYEGGFKTWECSLDLANYLSECDDSIFVNKRVLELGCGSALPGSHVDFQDYNELVIKLVTMPNTLINTLSKPETNEIDSKGLFEVDVDLKALDNLHASFYSGDWATLNENGTEQYDVILTSETIYSCETHQKLHDVMKRSLRPNGNM</sequence>
<dbReference type="GO" id="GO:0018064">
    <property type="term" value="F:protein-L-histidine N-tele-methyltransferase activity"/>
    <property type="evidence" value="ECO:0007669"/>
    <property type="project" value="UniProtKB-EC"/>
</dbReference>
<dbReference type="Gene3D" id="3.40.50.150">
    <property type="entry name" value="Vaccinia Virus protein VP39"/>
    <property type="match status" value="1"/>
</dbReference>
<dbReference type="EC" id="2.1.1.85" evidence="3"/>
<evidence type="ECO:0000313" key="11">
    <source>
        <dbReference type="Proteomes" id="UP001211907"/>
    </source>
</evidence>
<evidence type="ECO:0000256" key="7">
    <source>
        <dbReference type="ARBA" id="ARBA00022691"/>
    </source>
</evidence>
<evidence type="ECO:0000256" key="3">
    <source>
        <dbReference type="ARBA" id="ARBA00012533"/>
    </source>
</evidence>
<dbReference type="EMBL" id="JADGJH010002846">
    <property type="protein sequence ID" value="KAJ3094492.1"/>
    <property type="molecule type" value="Genomic_DNA"/>
</dbReference>
<name>A0AAD5XCT9_9FUNG</name>